<organism evidence="4">
    <name type="scientific">Micrurus browni</name>
    <name type="common">Brown's coral snake</name>
    <dbReference type="NCBI Taxonomy" id="1675716"/>
    <lineage>
        <taxon>Eukaryota</taxon>
        <taxon>Metazoa</taxon>
        <taxon>Chordata</taxon>
        <taxon>Craniata</taxon>
        <taxon>Vertebrata</taxon>
        <taxon>Euteleostomi</taxon>
        <taxon>Lepidosauria</taxon>
        <taxon>Squamata</taxon>
        <taxon>Bifurcata</taxon>
        <taxon>Unidentata</taxon>
        <taxon>Episquamata</taxon>
        <taxon>Toxicofera</taxon>
        <taxon>Serpentes</taxon>
        <taxon>Colubroidea</taxon>
        <taxon>Elapidae</taxon>
        <taxon>Elapinae</taxon>
        <taxon>Micrurus</taxon>
    </lineage>
</organism>
<dbReference type="InterPro" id="IPR003571">
    <property type="entry name" value="Snake_3FTx"/>
</dbReference>
<sequence>MKTLLLTLVVVTIMCLDFGYTLICLTHKSAVFETTETCLPGLHKVCYKRWHIGHPGVAGCAVTCPRGYLIEIVECCATDKCNR</sequence>
<dbReference type="Gene3D" id="2.10.60.10">
    <property type="entry name" value="CD59"/>
    <property type="match status" value="1"/>
</dbReference>
<name>A0A0H4BLZ7_9SAUR</name>
<dbReference type="PROSITE" id="PS00272">
    <property type="entry name" value="SNAKE_TOXIN"/>
    <property type="match status" value="1"/>
</dbReference>
<dbReference type="InterPro" id="IPR054131">
    <property type="entry name" value="Toxin_cobra-type"/>
</dbReference>
<evidence type="ECO:0000256" key="2">
    <source>
        <dbReference type="ARBA" id="ARBA00022525"/>
    </source>
</evidence>
<keyword evidence="3" id="KW-1015">Disulfide bond</keyword>
<accession>A0A0H4BLZ7</accession>
<reference evidence="4" key="1">
    <citation type="submission" date="2015-01" db="EMBL/GenBank/DDBJ databases">
        <title>Cloning, expression and characterization of an alpha-neurotoxin from the venom glands of the Mexican coral snake Micrurus diastema.</title>
        <authorList>
            <person name="Guerrero Garzon J.F."/>
            <person name="Olvera Rodriguez A."/>
            <person name="Restano Cassulini R."/>
            <person name="Zamudio F."/>
            <person name="Benard-Valle M."/>
            <person name="Possani L.D."/>
            <person name="Alagon A."/>
        </authorList>
    </citation>
    <scope>NUCLEOTIDE SEQUENCE</scope>
    <source>
        <tissue evidence="4">Venom glands</tissue>
    </source>
</reference>
<dbReference type="InterPro" id="IPR018354">
    <property type="entry name" value="Snake_toxin_con_site"/>
</dbReference>
<dbReference type="CDD" id="cd00206">
    <property type="entry name" value="TFP_snake_toxin"/>
    <property type="match status" value="1"/>
</dbReference>
<evidence type="ECO:0000256" key="3">
    <source>
        <dbReference type="ARBA" id="ARBA00023157"/>
    </source>
</evidence>
<evidence type="ECO:0000256" key="1">
    <source>
        <dbReference type="ARBA" id="ARBA00004613"/>
    </source>
</evidence>
<protein>
    <submittedName>
        <fullName evidence="4">Three-finger toxin B.A</fullName>
    </submittedName>
</protein>
<keyword evidence="2" id="KW-0964">Secreted</keyword>
<proteinExistence type="evidence at transcript level"/>
<dbReference type="InterPro" id="IPR045860">
    <property type="entry name" value="Snake_toxin-like_sf"/>
</dbReference>
<dbReference type="GO" id="GO:0090729">
    <property type="term" value="F:toxin activity"/>
    <property type="evidence" value="ECO:0007669"/>
    <property type="project" value="InterPro"/>
</dbReference>
<dbReference type="Pfam" id="PF21947">
    <property type="entry name" value="Toxin_cobra-type"/>
    <property type="match status" value="1"/>
</dbReference>
<dbReference type="EMBL" id="KP670463">
    <property type="protein sequence ID" value="AKN63204.1"/>
    <property type="molecule type" value="mRNA"/>
</dbReference>
<dbReference type="AlphaFoldDB" id="A0A0H4BLZ7"/>
<evidence type="ECO:0000313" key="4">
    <source>
        <dbReference type="EMBL" id="AKN63204.1"/>
    </source>
</evidence>
<dbReference type="SUPFAM" id="SSF57302">
    <property type="entry name" value="Snake toxin-like"/>
    <property type="match status" value="1"/>
</dbReference>
<comment type="subcellular location">
    <subcellularLocation>
        <location evidence="1">Secreted</location>
    </subcellularLocation>
</comment>
<dbReference type="GO" id="GO:0005576">
    <property type="term" value="C:extracellular region"/>
    <property type="evidence" value="ECO:0007669"/>
    <property type="project" value="UniProtKB-SubCell"/>
</dbReference>